<dbReference type="InterPro" id="IPR004117">
    <property type="entry name" value="7tm6_olfct_rcpt"/>
</dbReference>
<dbReference type="KEGG" id="fas:105264056"/>
<keyword evidence="4 10" id="KW-0812">Transmembrane</keyword>
<dbReference type="Pfam" id="PF02949">
    <property type="entry name" value="7tm_6"/>
    <property type="match status" value="1"/>
</dbReference>
<dbReference type="GO" id="GO:0005549">
    <property type="term" value="F:odorant binding"/>
    <property type="evidence" value="ECO:0007669"/>
    <property type="project" value="InterPro"/>
</dbReference>
<dbReference type="RefSeq" id="XP_011298933.1">
    <property type="nucleotide sequence ID" value="XM_011300631.1"/>
</dbReference>
<dbReference type="OrthoDB" id="6617147at2759"/>
<dbReference type="GO" id="GO:0007165">
    <property type="term" value="P:signal transduction"/>
    <property type="evidence" value="ECO:0007669"/>
    <property type="project" value="UniProtKB-KW"/>
</dbReference>
<keyword evidence="2" id="KW-1003">Cell membrane</keyword>
<evidence type="ECO:0000256" key="9">
    <source>
        <dbReference type="ARBA" id="ARBA00023224"/>
    </source>
</evidence>
<dbReference type="GO" id="GO:0005886">
    <property type="term" value="C:plasma membrane"/>
    <property type="evidence" value="ECO:0007669"/>
    <property type="project" value="UniProtKB-SubCell"/>
</dbReference>
<protein>
    <submittedName>
        <fullName evidence="12">Odorant receptor 43a-like</fullName>
    </submittedName>
</protein>
<keyword evidence="7 10" id="KW-0472">Membrane</keyword>
<feature type="transmembrane region" description="Helical" evidence="10">
    <location>
        <begin position="146"/>
        <end position="168"/>
    </location>
</feature>
<evidence type="ECO:0000256" key="6">
    <source>
        <dbReference type="ARBA" id="ARBA00022989"/>
    </source>
</evidence>
<keyword evidence="9" id="KW-0807">Transducer</keyword>
<keyword evidence="5" id="KW-0552">Olfaction</keyword>
<feature type="transmembrane region" description="Helical" evidence="10">
    <location>
        <begin position="211"/>
        <end position="234"/>
    </location>
</feature>
<evidence type="ECO:0000256" key="2">
    <source>
        <dbReference type="ARBA" id="ARBA00022475"/>
    </source>
</evidence>
<dbReference type="PANTHER" id="PTHR21137">
    <property type="entry name" value="ODORANT RECEPTOR"/>
    <property type="match status" value="1"/>
</dbReference>
<dbReference type="PANTHER" id="PTHR21137:SF35">
    <property type="entry name" value="ODORANT RECEPTOR 19A-RELATED"/>
    <property type="match status" value="1"/>
</dbReference>
<name>A0A9R1SXG4_9HYME</name>
<evidence type="ECO:0000256" key="8">
    <source>
        <dbReference type="ARBA" id="ARBA00023170"/>
    </source>
</evidence>
<feature type="transmembrane region" description="Helical" evidence="10">
    <location>
        <begin position="240"/>
        <end position="263"/>
    </location>
</feature>
<evidence type="ECO:0000256" key="4">
    <source>
        <dbReference type="ARBA" id="ARBA00022692"/>
    </source>
</evidence>
<gene>
    <name evidence="12" type="primary">LOC105264056</name>
</gene>
<comment type="subcellular location">
    <subcellularLocation>
        <location evidence="1">Cell membrane</location>
        <topology evidence="1">Multi-pass membrane protein</topology>
    </subcellularLocation>
</comment>
<keyword evidence="6 10" id="KW-1133">Transmembrane helix</keyword>
<dbReference type="AlphaFoldDB" id="A0A9R1SXG4"/>
<evidence type="ECO:0000313" key="12">
    <source>
        <dbReference type="RefSeq" id="XP_011298933.1"/>
    </source>
</evidence>
<dbReference type="GO" id="GO:0004984">
    <property type="term" value="F:olfactory receptor activity"/>
    <property type="evidence" value="ECO:0007669"/>
    <property type="project" value="InterPro"/>
</dbReference>
<evidence type="ECO:0000256" key="5">
    <source>
        <dbReference type="ARBA" id="ARBA00022725"/>
    </source>
</evidence>
<keyword evidence="8" id="KW-0675">Receptor</keyword>
<evidence type="ECO:0000256" key="3">
    <source>
        <dbReference type="ARBA" id="ARBA00022606"/>
    </source>
</evidence>
<evidence type="ECO:0000256" key="10">
    <source>
        <dbReference type="SAM" id="Phobius"/>
    </source>
</evidence>
<evidence type="ECO:0000313" key="11">
    <source>
        <dbReference type="Proteomes" id="UP000694866"/>
    </source>
</evidence>
<organism evidence="11 12">
    <name type="scientific">Fopius arisanus</name>
    <dbReference type="NCBI Taxonomy" id="64838"/>
    <lineage>
        <taxon>Eukaryota</taxon>
        <taxon>Metazoa</taxon>
        <taxon>Ecdysozoa</taxon>
        <taxon>Arthropoda</taxon>
        <taxon>Hexapoda</taxon>
        <taxon>Insecta</taxon>
        <taxon>Pterygota</taxon>
        <taxon>Neoptera</taxon>
        <taxon>Endopterygota</taxon>
        <taxon>Hymenoptera</taxon>
        <taxon>Apocrita</taxon>
        <taxon>Ichneumonoidea</taxon>
        <taxon>Braconidae</taxon>
        <taxon>Opiinae</taxon>
        <taxon>Fopius</taxon>
    </lineage>
</organism>
<keyword evidence="11" id="KW-1185">Reference proteome</keyword>
<keyword evidence="3" id="KW-0716">Sensory transduction</keyword>
<sequence length="339" mass="38679">MAFADLVLAFGDLEQVISNLTETALQCMIIMKMVLIKYSGTLRETIMMATNELMEDAFSQSAEKKIYLFYITVAKKFFKVPCIFAICATTAYHWMPMQAQIYAALTNQTVPMLLPYRTHVPIELTDLTTYIFIWIYQLPVIYLNTFQIPGVSLGITLVLNASGHLAILKTRIRRIERINGVVNVQVELVDSIRRYLQIARYVKLINKSFRIILLEEVVIMTVCTALGCYTLLVYSDLSNGIYFMVFIVYMVGMLLPLYGYCFVGEYLITQSEHVHDAYYHCDWLNLSLSVRKSLILCLIGTKNPLQLTAGGFYRFSLGGFTTIIKTAMAYFSMLRTLAL</sequence>
<accession>A0A9R1SXG4</accession>
<dbReference type="GeneID" id="105264056"/>
<evidence type="ECO:0000256" key="7">
    <source>
        <dbReference type="ARBA" id="ARBA00023136"/>
    </source>
</evidence>
<evidence type="ECO:0000256" key="1">
    <source>
        <dbReference type="ARBA" id="ARBA00004651"/>
    </source>
</evidence>
<dbReference type="Proteomes" id="UP000694866">
    <property type="component" value="Unplaced"/>
</dbReference>
<reference evidence="12" key="1">
    <citation type="submission" date="2025-08" db="UniProtKB">
        <authorList>
            <consortium name="RefSeq"/>
        </authorList>
    </citation>
    <scope>IDENTIFICATION</scope>
    <source>
        <strain evidence="12">USDA-PBARC FA_bdor</strain>
        <tissue evidence="12">Whole organism</tissue>
    </source>
</reference>
<proteinExistence type="predicted"/>